<dbReference type="SUPFAM" id="SSF48403">
    <property type="entry name" value="Ankyrin repeat"/>
    <property type="match status" value="1"/>
</dbReference>
<sequence length="850" mass="94334">MVVLSFTAASTASAILSLSKRAWKLGIALSKLEQATSVVDTSIKTFAEEVKSLGIECDLVCAELETVTSRSWTRPSPLYDIDDQIWNCLDMQIVETSETIQELEMFVGRVRGEQSDTLSQAQRPRVPDDSRDRVASIRTRVSRHADNLHTITLLINTVLTHLAPGQVDQRLSGELSKLQYMLEKLHRSSNADPHSRSSRTEASLMQRAREVIAQGTTMYETSLPPVSPRGGQEANNVRVAEWVGILKSLRQTGSGTASNDRCEGNDVMTSRTFTQHAHECKDEGAIENNTDDDLETDLAKSALDTGTKAFEAGEWVEADSLLQEALQLLQQLSKQQRKFCRIFSLHYKLAVCAYHTQESADAEVALQSLVQSASSDEERGFIHNVTHLLSQLHVRTGKYERARSECEQALQTRRRLLGKNHDASLESTALMAHIYVLLNNRPRAKSCLAMIPEARREAAVKSIEDSLGTVVEHLDYSSLRTRTTSEDPDIAAKRIQDRLSGTTLGLAIEDHSYRPLSAMVKTPAPSIQQPPQYSPPHQTSFEISPSVTVANLSPQAAVADLRATEEYSAGTVALDTASLNLGEPSEMNGNLRQMHFSRKEILDKIGCQPRDRIEDAVCDGDHSALTSLLDKKKDFWRSKLRKRIRPERVTALHFAALFGEIDMARSLLVSSFNVNDVPYGYTTSLSHLKMAIGARQVAMVEFLVANGAKPSEPDTWSTLAGQLMSRSWLVKTMSEAEKEFVPNRIVAIMSILLRSGWDLSVPFESSGATVLHQAVAFWTGSYRWDLNLRAVITSFLCERGANPYQQDNEGKAPYDLALASGHQDLLMILNQGSKRRELEERSTAPIELSS</sequence>
<evidence type="ECO:0000256" key="2">
    <source>
        <dbReference type="ARBA" id="ARBA00023043"/>
    </source>
</evidence>
<protein>
    <submittedName>
        <fullName evidence="3">Uncharacterized protein</fullName>
    </submittedName>
</protein>
<proteinExistence type="predicted"/>
<organism evidence="3 4">
    <name type="scientific">Lentithecium fluviatile CBS 122367</name>
    <dbReference type="NCBI Taxonomy" id="1168545"/>
    <lineage>
        <taxon>Eukaryota</taxon>
        <taxon>Fungi</taxon>
        <taxon>Dikarya</taxon>
        <taxon>Ascomycota</taxon>
        <taxon>Pezizomycotina</taxon>
        <taxon>Dothideomycetes</taxon>
        <taxon>Pleosporomycetidae</taxon>
        <taxon>Pleosporales</taxon>
        <taxon>Massarineae</taxon>
        <taxon>Lentitheciaceae</taxon>
        <taxon>Lentithecium</taxon>
    </lineage>
</organism>
<evidence type="ECO:0000313" key="4">
    <source>
        <dbReference type="Proteomes" id="UP000799291"/>
    </source>
</evidence>
<dbReference type="InterPro" id="IPR002110">
    <property type="entry name" value="Ankyrin_rpt"/>
</dbReference>
<dbReference type="SMART" id="SM00248">
    <property type="entry name" value="ANK"/>
    <property type="match status" value="3"/>
</dbReference>
<reference evidence="3" key="1">
    <citation type="journal article" date="2020" name="Stud. Mycol.">
        <title>101 Dothideomycetes genomes: a test case for predicting lifestyles and emergence of pathogens.</title>
        <authorList>
            <person name="Haridas S."/>
            <person name="Albert R."/>
            <person name="Binder M."/>
            <person name="Bloem J."/>
            <person name="Labutti K."/>
            <person name="Salamov A."/>
            <person name="Andreopoulos B."/>
            <person name="Baker S."/>
            <person name="Barry K."/>
            <person name="Bills G."/>
            <person name="Bluhm B."/>
            <person name="Cannon C."/>
            <person name="Castanera R."/>
            <person name="Culley D."/>
            <person name="Daum C."/>
            <person name="Ezra D."/>
            <person name="Gonzalez J."/>
            <person name="Henrissat B."/>
            <person name="Kuo A."/>
            <person name="Liang C."/>
            <person name="Lipzen A."/>
            <person name="Lutzoni F."/>
            <person name="Magnuson J."/>
            <person name="Mondo S."/>
            <person name="Nolan M."/>
            <person name="Ohm R."/>
            <person name="Pangilinan J."/>
            <person name="Park H.-J."/>
            <person name="Ramirez L."/>
            <person name="Alfaro M."/>
            <person name="Sun H."/>
            <person name="Tritt A."/>
            <person name="Yoshinaga Y."/>
            <person name="Zwiers L.-H."/>
            <person name="Turgeon B."/>
            <person name="Goodwin S."/>
            <person name="Spatafora J."/>
            <person name="Crous P."/>
            <person name="Grigoriev I."/>
        </authorList>
    </citation>
    <scope>NUCLEOTIDE SEQUENCE</scope>
    <source>
        <strain evidence="3">CBS 122367</strain>
    </source>
</reference>
<keyword evidence="1" id="KW-0677">Repeat</keyword>
<dbReference type="InterPro" id="IPR011990">
    <property type="entry name" value="TPR-like_helical_dom_sf"/>
</dbReference>
<gene>
    <name evidence="3" type="ORF">K458DRAFT_479804</name>
</gene>
<dbReference type="InterPro" id="IPR036770">
    <property type="entry name" value="Ankyrin_rpt-contain_sf"/>
</dbReference>
<dbReference type="Gene3D" id="1.25.40.10">
    <property type="entry name" value="Tetratricopeptide repeat domain"/>
    <property type="match status" value="1"/>
</dbReference>
<dbReference type="Proteomes" id="UP000799291">
    <property type="component" value="Unassembled WGS sequence"/>
</dbReference>
<evidence type="ECO:0000313" key="3">
    <source>
        <dbReference type="EMBL" id="KAF2680719.1"/>
    </source>
</evidence>
<dbReference type="OrthoDB" id="194358at2759"/>
<dbReference type="Pfam" id="PF13424">
    <property type="entry name" value="TPR_12"/>
    <property type="match status" value="1"/>
</dbReference>
<keyword evidence="2" id="KW-0040">ANK repeat</keyword>
<name>A0A6G1IS71_9PLEO</name>
<dbReference type="EMBL" id="MU005595">
    <property type="protein sequence ID" value="KAF2680719.1"/>
    <property type="molecule type" value="Genomic_DNA"/>
</dbReference>
<evidence type="ECO:0000256" key="1">
    <source>
        <dbReference type="ARBA" id="ARBA00022737"/>
    </source>
</evidence>
<accession>A0A6G1IS71</accession>
<dbReference type="Pfam" id="PF12796">
    <property type="entry name" value="Ank_2"/>
    <property type="match status" value="1"/>
</dbReference>
<keyword evidence="4" id="KW-1185">Reference proteome</keyword>
<dbReference type="SUPFAM" id="SSF48452">
    <property type="entry name" value="TPR-like"/>
    <property type="match status" value="1"/>
</dbReference>
<dbReference type="InterPro" id="IPR050776">
    <property type="entry name" value="Ank_Repeat/CDKN_Inhibitor"/>
</dbReference>
<dbReference type="AlphaFoldDB" id="A0A6G1IS71"/>
<dbReference type="PANTHER" id="PTHR24201">
    <property type="entry name" value="ANK_REP_REGION DOMAIN-CONTAINING PROTEIN"/>
    <property type="match status" value="1"/>
</dbReference>
<dbReference type="Gene3D" id="1.25.40.20">
    <property type="entry name" value="Ankyrin repeat-containing domain"/>
    <property type="match status" value="2"/>
</dbReference>